<keyword evidence="2" id="KW-0677">Repeat</keyword>
<evidence type="ECO:0000256" key="3">
    <source>
        <dbReference type="PROSITE-ProRule" id="PRU00708"/>
    </source>
</evidence>
<dbReference type="AlphaFoldDB" id="A0AAP0ILW3"/>
<comment type="similarity">
    <text evidence="1">Belongs to the PPR family. P subfamily.</text>
</comment>
<gene>
    <name evidence="4" type="ORF">Sjap_016412</name>
</gene>
<feature type="repeat" description="PPR" evidence="3">
    <location>
        <begin position="274"/>
        <end position="308"/>
    </location>
</feature>
<sequence>MNISTISCTRTHILRSFPSLYRGLVHAVLRVGSSSFSSCSSNLLEELPSIKSLLNDGGREFLDSTLKSHLQMLISSIRHSTSEDEVFSSLSQNQSFLSFELTPSLVEKLLLMFEDDWKSALGVFNWATEQPGYEHTSDTFDKMVDVLGKAKQIERMWSFLQETCYRNLISLKTMAKVMRRLAGAGRWEDAVKAFDNLGAFGLKKDTNSMNVLLDTLCKERKVELAREIFVTLKSHISPNAYTFNIFIHGWCNAKRIDEAHWTIQEMKGCGCSPCVISYSTIIRAYCKQSNFEKVFALMGEMEAQGCLPNVVTYTTVMHSLAKLGEFEEALKIYERMKLVGCRPDIMFYNSLIYVLGRAGKLREAVHVFEVVMPTEGVKRDTSTYNNMIAIFCGHLQEQNALNVLKGMEESGLCKPDLRTYDPLLKLRFKLGKIDNILDNLLDDMISKHHLSFDISTYTLLVHGLCRANKCERAYLIFEEMVRKDIMPRYRTCNLLLDEVKRNNMADAAERIEALMRKLKFSKR</sequence>
<dbReference type="Pfam" id="PF13041">
    <property type="entry name" value="PPR_2"/>
    <property type="match status" value="2"/>
</dbReference>
<feature type="repeat" description="PPR" evidence="3">
    <location>
        <begin position="239"/>
        <end position="273"/>
    </location>
</feature>
<evidence type="ECO:0000256" key="2">
    <source>
        <dbReference type="ARBA" id="ARBA00022737"/>
    </source>
</evidence>
<dbReference type="Pfam" id="PF12854">
    <property type="entry name" value="PPR_1"/>
    <property type="match status" value="2"/>
</dbReference>
<dbReference type="Proteomes" id="UP001417504">
    <property type="component" value="Unassembled WGS sequence"/>
</dbReference>
<protein>
    <recommendedName>
        <fullName evidence="6">Pentatricopeptide repeat-containing protein</fullName>
    </recommendedName>
</protein>
<dbReference type="InterPro" id="IPR002885">
    <property type="entry name" value="PPR_rpt"/>
</dbReference>
<dbReference type="NCBIfam" id="TIGR00756">
    <property type="entry name" value="PPR"/>
    <property type="match status" value="5"/>
</dbReference>
<evidence type="ECO:0000256" key="1">
    <source>
        <dbReference type="ARBA" id="ARBA00007626"/>
    </source>
</evidence>
<organism evidence="4 5">
    <name type="scientific">Stephania japonica</name>
    <dbReference type="NCBI Taxonomy" id="461633"/>
    <lineage>
        <taxon>Eukaryota</taxon>
        <taxon>Viridiplantae</taxon>
        <taxon>Streptophyta</taxon>
        <taxon>Embryophyta</taxon>
        <taxon>Tracheophyta</taxon>
        <taxon>Spermatophyta</taxon>
        <taxon>Magnoliopsida</taxon>
        <taxon>Ranunculales</taxon>
        <taxon>Menispermaceae</taxon>
        <taxon>Menispermoideae</taxon>
        <taxon>Cissampelideae</taxon>
        <taxon>Stephania</taxon>
    </lineage>
</organism>
<dbReference type="EMBL" id="JBBNAE010000006">
    <property type="protein sequence ID" value="KAK9117465.1"/>
    <property type="molecule type" value="Genomic_DNA"/>
</dbReference>
<evidence type="ECO:0000313" key="5">
    <source>
        <dbReference type="Proteomes" id="UP001417504"/>
    </source>
</evidence>
<dbReference type="PANTHER" id="PTHR47938:SF45">
    <property type="entry name" value="PENTACOTRIPEPTIDE-REPEAT REGION OF PRORP DOMAIN-CONTAINING PROTEIN"/>
    <property type="match status" value="1"/>
</dbReference>
<dbReference type="InterPro" id="IPR011990">
    <property type="entry name" value="TPR-like_helical_dom_sf"/>
</dbReference>
<dbReference type="GO" id="GO:0003729">
    <property type="term" value="F:mRNA binding"/>
    <property type="evidence" value="ECO:0007669"/>
    <property type="project" value="TreeGrafter"/>
</dbReference>
<dbReference type="Gene3D" id="1.25.40.10">
    <property type="entry name" value="Tetratricopeptide repeat domain"/>
    <property type="match status" value="4"/>
</dbReference>
<reference evidence="4 5" key="1">
    <citation type="submission" date="2024-01" db="EMBL/GenBank/DDBJ databases">
        <title>Genome assemblies of Stephania.</title>
        <authorList>
            <person name="Yang L."/>
        </authorList>
    </citation>
    <scope>NUCLEOTIDE SEQUENCE [LARGE SCALE GENOMIC DNA]</scope>
    <source>
        <strain evidence="4">QJT</strain>
        <tissue evidence="4">Leaf</tissue>
    </source>
</reference>
<evidence type="ECO:0008006" key="6">
    <source>
        <dbReference type="Google" id="ProtNLM"/>
    </source>
</evidence>
<feature type="repeat" description="PPR" evidence="3">
    <location>
        <begin position="309"/>
        <end position="343"/>
    </location>
</feature>
<comment type="caution">
    <text evidence="4">The sequence shown here is derived from an EMBL/GenBank/DDBJ whole genome shotgun (WGS) entry which is preliminary data.</text>
</comment>
<dbReference type="PROSITE" id="PS51375">
    <property type="entry name" value="PPR"/>
    <property type="match status" value="6"/>
</dbReference>
<keyword evidence="5" id="KW-1185">Reference proteome</keyword>
<dbReference type="Pfam" id="PF13812">
    <property type="entry name" value="PPR_3"/>
    <property type="match status" value="1"/>
</dbReference>
<feature type="repeat" description="PPR" evidence="3">
    <location>
        <begin position="344"/>
        <end position="379"/>
    </location>
</feature>
<dbReference type="PANTHER" id="PTHR47938">
    <property type="entry name" value="RESPIRATORY COMPLEX I CHAPERONE (CIA84), PUTATIVE (AFU_ORTHOLOGUE AFUA_2G06020)-RELATED"/>
    <property type="match status" value="1"/>
</dbReference>
<accession>A0AAP0ILW3</accession>
<proteinExistence type="inferred from homology"/>
<evidence type="ECO:0000313" key="4">
    <source>
        <dbReference type="EMBL" id="KAK9117465.1"/>
    </source>
</evidence>
<feature type="repeat" description="PPR" evidence="3">
    <location>
        <begin position="380"/>
        <end position="414"/>
    </location>
</feature>
<name>A0AAP0ILW3_9MAGN</name>
<feature type="repeat" description="PPR" evidence="3">
    <location>
        <begin position="453"/>
        <end position="487"/>
    </location>
</feature>